<keyword evidence="6 7" id="KW-0472">Membrane</keyword>
<sequence>MFPTHSTLSPMSTYPPSFPQLISPRTSHSLPSSPPSHHPPALRQNSTRRSWRRKRKRFTLTTFQSFLYHSSFWLCIIIEMALLVGAAWGLGEQAWHTGPQQGWNVVMLSTAYAVFLIISITHAWSRYLSVKQIMKTMPKPYMPIKPDDVPEKVSRHITTEYSRTAVISHISQATQGEQDGWGRPDTKWEARWLRGYILGTVGVMKEALGARDGPPLSLEPFYEAADRVNDSGGVRLLVNSWAKYVEKARYGKKEPNEREAGAVERLVEIVVLTMEIKRRKEENR</sequence>
<dbReference type="GO" id="GO:0016020">
    <property type="term" value="C:membrane"/>
    <property type="evidence" value="ECO:0007669"/>
    <property type="project" value="UniProtKB-SubCell"/>
</dbReference>
<keyword evidence="4 7" id="KW-0812">Transmembrane</keyword>
<dbReference type="InterPro" id="IPR038869">
    <property type="entry name" value="DLT1"/>
</dbReference>
<dbReference type="AlphaFoldDB" id="A0A854QDP6"/>
<feature type="transmembrane region" description="Helical" evidence="7">
    <location>
        <begin position="103"/>
        <end position="125"/>
    </location>
</feature>
<evidence type="ECO:0000256" key="4">
    <source>
        <dbReference type="ARBA" id="ARBA00022692"/>
    </source>
</evidence>
<organism evidence="9 10">
    <name type="scientific">Cryptococcus neoformans Tu259-1</name>
    <dbReference type="NCBI Taxonomy" id="1230072"/>
    <lineage>
        <taxon>Eukaryota</taxon>
        <taxon>Fungi</taxon>
        <taxon>Dikarya</taxon>
        <taxon>Basidiomycota</taxon>
        <taxon>Agaricomycotina</taxon>
        <taxon>Tremellomycetes</taxon>
        <taxon>Tremellales</taxon>
        <taxon>Cryptococcaceae</taxon>
        <taxon>Cryptococcus</taxon>
        <taxon>Cryptococcus neoformans species complex</taxon>
    </lineage>
</organism>
<reference evidence="9 10" key="1">
    <citation type="submission" date="2017-06" db="EMBL/GenBank/DDBJ databases">
        <title>Global population genomics of the pathogenic fungus Cryptococcus neoformans var. grubii.</title>
        <authorList>
            <person name="Cuomo C."/>
            <person name="Litvintseva A."/>
            <person name="Chen Y."/>
            <person name="Young S."/>
            <person name="Zeng Q."/>
            <person name="Chapman S."/>
            <person name="Gujja S."/>
            <person name="Saif S."/>
            <person name="Birren B."/>
        </authorList>
    </citation>
    <scope>NUCLEOTIDE SEQUENCE [LARGE SCALE GENOMIC DNA]</scope>
    <source>
        <strain evidence="9 10">Tu259-1</strain>
    </source>
</reference>
<dbReference type="Proteomes" id="UP000199727">
    <property type="component" value="Unassembled WGS sequence"/>
</dbReference>
<name>A0A854QDP6_CRYNE</name>
<dbReference type="PANTHER" id="PTHR40021:SF1">
    <property type="entry name" value="DEFECT AT LOW TEMPERATURE PROTEIN 1"/>
    <property type="match status" value="1"/>
</dbReference>
<feature type="region of interest" description="Disordered" evidence="8">
    <location>
        <begin position="25"/>
        <end position="50"/>
    </location>
</feature>
<comment type="caution">
    <text evidence="9">The sequence shown here is derived from an EMBL/GenBank/DDBJ whole genome shotgun (WGS) entry which is preliminary data.</text>
</comment>
<feature type="transmembrane region" description="Helical" evidence="7">
    <location>
        <begin position="58"/>
        <end position="91"/>
    </location>
</feature>
<evidence type="ECO:0000256" key="1">
    <source>
        <dbReference type="ARBA" id="ARBA00002489"/>
    </source>
</evidence>
<dbReference type="EMBL" id="AMKT01000073">
    <property type="protein sequence ID" value="OXG14882.1"/>
    <property type="molecule type" value="Genomic_DNA"/>
</dbReference>
<dbReference type="OrthoDB" id="337038at2759"/>
<accession>A0A854QDP6</accession>
<evidence type="ECO:0000256" key="8">
    <source>
        <dbReference type="SAM" id="MobiDB-lite"/>
    </source>
</evidence>
<evidence type="ECO:0000256" key="2">
    <source>
        <dbReference type="ARBA" id="ARBA00005550"/>
    </source>
</evidence>
<evidence type="ECO:0000313" key="10">
    <source>
        <dbReference type="Proteomes" id="UP000199727"/>
    </source>
</evidence>
<comment type="subcellular location">
    <subcellularLocation>
        <location evidence="7">Membrane</location>
        <topology evidence="7">Multi-pass membrane protein</topology>
    </subcellularLocation>
</comment>
<evidence type="ECO:0000313" key="9">
    <source>
        <dbReference type="EMBL" id="OXG14882.1"/>
    </source>
</evidence>
<evidence type="ECO:0000256" key="5">
    <source>
        <dbReference type="ARBA" id="ARBA00022989"/>
    </source>
</evidence>
<evidence type="ECO:0000256" key="7">
    <source>
        <dbReference type="RuleBase" id="RU367100"/>
    </source>
</evidence>
<protein>
    <recommendedName>
        <fullName evidence="3 7">Defect at low temperature protein 1</fullName>
    </recommendedName>
</protein>
<comment type="function">
    <text evidence="1 7">Required for growth under high-pressure and low-temperature conditions.</text>
</comment>
<evidence type="ECO:0000256" key="3">
    <source>
        <dbReference type="ARBA" id="ARBA00021353"/>
    </source>
</evidence>
<comment type="similarity">
    <text evidence="2 7">Belongs to the DLT1 family.</text>
</comment>
<evidence type="ECO:0000256" key="6">
    <source>
        <dbReference type="ARBA" id="ARBA00023136"/>
    </source>
</evidence>
<keyword evidence="5 7" id="KW-1133">Transmembrane helix</keyword>
<proteinExistence type="inferred from homology"/>
<gene>
    <name evidence="7" type="primary">DLT1</name>
    <name evidence="9" type="ORF">C361_05587</name>
</gene>
<dbReference type="PANTHER" id="PTHR40021">
    <property type="entry name" value="DEFECT AT LOW TEMPERATURE PROTEIN 1"/>
    <property type="match status" value="1"/>
</dbReference>